<proteinExistence type="predicted"/>
<dbReference type="STRING" id="1322246.BN4_12084"/>
<dbReference type="InterPro" id="IPR031042">
    <property type="entry name" value="Glyco_TIGR04440"/>
</dbReference>
<evidence type="ECO:0000313" key="1">
    <source>
        <dbReference type="EMBL" id="CCH49319.1"/>
    </source>
</evidence>
<dbReference type="AlphaFoldDB" id="M1WR32"/>
<dbReference type="InterPro" id="IPR029044">
    <property type="entry name" value="Nucleotide-diphossugar_trans"/>
</dbReference>
<dbReference type="NCBIfam" id="TIGR04440">
    <property type="entry name" value="glyco_TIGR04440"/>
    <property type="match status" value="1"/>
</dbReference>
<dbReference type="KEGG" id="dpi:BN4_12084"/>
<sequence>MHDQLTLILPIRDRIHFMRRWFQQARTFSFPWRILVADGSQGAQNSDFFACPEHFQGLHVEHQKYETPDDYGGFMERISLSLDKVETPYVLIVADDDFFLPSGILRSLRFLEKNPDYMAARGEILDFTIPGKNGQNAYGDMEFYFSEHYNVPSRNADNVYTRLAQQCDKYCCALTTVQRTAQARKRFSYLRHINARETWLPLMFDDFGLLAQGKTHHGKHLYGLKQTNAIGSEAHAIYEKDPSILDWMTRPGWSEEMSKLVPYVTREIAEAQNIPYATAHAEFKRLFIARYLSRLIRVKGKGEGTALPGTIARKFEKWRHALKRKIIFKSRYLRAQAALKRFQKSEEVSELQTILDICRTPYDPAGKAPHGEAQ</sequence>
<reference evidence="1 2" key="1">
    <citation type="journal article" date="2013" name="PLoS ONE">
        <title>The first genomic and proteomic characterization of a deep-sea sulfate reducer: insights into the piezophilic lifestyle of Desulfovibrio piezophilus.</title>
        <authorList>
            <person name="Pradel N."/>
            <person name="Ji B."/>
            <person name="Gimenez G."/>
            <person name="Talla E."/>
            <person name="Lenoble P."/>
            <person name="Garel M."/>
            <person name="Tamburini C."/>
            <person name="Fourquet P."/>
            <person name="Lebrun R."/>
            <person name="Bertin P."/>
            <person name="Denis Y."/>
            <person name="Pophillat M."/>
            <person name="Barbe V."/>
            <person name="Ollivier B."/>
            <person name="Dolla A."/>
        </authorList>
    </citation>
    <scope>NUCLEOTIDE SEQUENCE [LARGE SCALE GENOMIC DNA]</scope>
    <source>
        <strain evidence="2">DSM 10523 / SB164P1</strain>
    </source>
</reference>
<evidence type="ECO:0008006" key="3">
    <source>
        <dbReference type="Google" id="ProtNLM"/>
    </source>
</evidence>
<dbReference type="HOGENOM" id="CLU_739131_0_0_7"/>
<dbReference type="BioCyc" id="DPIE1322246:BN4_RS10475-MONOMER"/>
<gene>
    <name evidence="1" type="ordered locus">BN4_12084</name>
</gene>
<accession>M1WR32</accession>
<dbReference type="EMBL" id="FO203427">
    <property type="protein sequence ID" value="CCH49319.1"/>
    <property type="molecule type" value="Genomic_DNA"/>
</dbReference>
<dbReference type="SUPFAM" id="SSF53448">
    <property type="entry name" value="Nucleotide-diphospho-sugar transferases"/>
    <property type="match status" value="1"/>
</dbReference>
<keyword evidence="2" id="KW-1185">Reference proteome</keyword>
<organism evidence="1 2">
    <name type="scientific">Pseudodesulfovibrio piezophilus (strain DSM 21447 / JCM 15486 / C1TLV30)</name>
    <name type="common">Desulfovibrio piezophilus</name>
    <dbReference type="NCBI Taxonomy" id="1322246"/>
    <lineage>
        <taxon>Bacteria</taxon>
        <taxon>Pseudomonadati</taxon>
        <taxon>Thermodesulfobacteriota</taxon>
        <taxon>Desulfovibrionia</taxon>
        <taxon>Desulfovibrionales</taxon>
        <taxon>Desulfovibrionaceae</taxon>
    </lineage>
</organism>
<dbReference type="eggNOG" id="COG1216">
    <property type="taxonomic scope" value="Bacteria"/>
</dbReference>
<dbReference type="PATRIC" id="fig|879567.3.peg.2217"/>
<evidence type="ECO:0000313" key="2">
    <source>
        <dbReference type="Proteomes" id="UP000011724"/>
    </source>
</evidence>
<protein>
    <recommendedName>
        <fullName evidence="3">Glycosyltransferase 2-like domain-containing protein</fullName>
    </recommendedName>
</protein>
<dbReference type="RefSeq" id="WP_015415363.1">
    <property type="nucleotide sequence ID" value="NC_020409.1"/>
</dbReference>
<reference evidence="2" key="2">
    <citation type="journal article" date="2013" name="Stand. Genomic Sci.">
        <title>Complete genome sequence of Desulfocapsa sulfexigens, a marine deltaproteobacterium specialized in disproportionating inorganic sulfur compounds.</title>
        <authorList>
            <person name="Finster K.W."/>
            <person name="Kjeldsen K.U."/>
            <person name="Kube M."/>
            <person name="Reinhardt R."/>
            <person name="Mussmann M."/>
            <person name="Amann R."/>
            <person name="Schreiber L."/>
        </authorList>
    </citation>
    <scope>NUCLEOTIDE SEQUENCE [LARGE SCALE GENOMIC DNA]</scope>
    <source>
        <strain evidence="2">DSM 10523 / SB164P1</strain>
    </source>
</reference>
<dbReference type="Proteomes" id="UP000011724">
    <property type="component" value="Chromosome"/>
</dbReference>
<name>M1WR32_PSEP2</name>
<dbReference type="OrthoDB" id="9179784at2"/>